<feature type="compositionally biased region" description="Basic and acidic residues" evidence="2">
    <location>
        <begin position="287"/>
        <end position="301"/>
    </location>
</feature>
<keyword evidence="1" id="KW-0175">Coiled coil</keyword>
<feature type="coiled-coil region" evidence="1">
    <location>
        <begin position="673"/>
        <end position="707"/>
    </location>
</feature>
<organism evidence="3 4">
    <name type="scientific">Micromonas commoda (strain RCC299 / NOUM17 / CCMP2709)</name>
    <name type="common">Picoplanktonic green alga</name>
    <dbReference type="NCBI Taxonomy" id="296587"/>
    <lineage>
        <taxon>Eukaryota</taxon>
        <taxon>Viridiplantae</taxon>
        <taxon>Chlorophyta</taxon>
        <taxon>Mamiellophyceae</taxon>
        <taxon>Mamiellales</taxon>
        <taxon>Mamiellaceae</taxon>
        <taxon>Micromonas</taxon>
    </lineage>
</organism>
<evidence type="ECO:0000313" key="4">
    <source>
        <dbReference type="Proteomes" id="UP000002009"/>
    </source>
</evidence>
<evidence type="ECO:0000256" key="1">
    <source>
        <dbReference type="SAM" id="Coils"/>
    </source>
</evidence>
<feature type="compositionally biased region" description="Gly residues" evidence="2">
    <location>
        <begin position="721"/>
        <end position="732"/>
    </location>
</feature>
<feature type="region of interest" description="Disordered" evidence="2">
    <location>
        <begin position="713"/>
        <end position="737"/>
    </location>
</feature>
<keyword evidence="4" id="KW-1185">Reference proteome</keyword>
<dbReference type="OrthoDB" id="10682751at2759"/>
<feature type="region of interest" description="Disordered" evidence="2">
    <location>
        <begin position="62"/>
        <end position="341"/>
    </location>
</feature>
<feature type="region of interest" description="Disordered" evidence="2">
    <location>
        <begin position="461"/>
        <end position="533"/>
    </location>
</feature>
<evidence type="ECO:0000256" key="2">
    <source>
        <dbReference type="SAM" id="MobiDB-lite"/>
    </source>
</evidence>
<feature type="compositionally biased region" description="Basic and acidic residues" evidence="2">
    <location>
        <begin position="120"/>
        <end position="138"/>
    </location>
</feature>
<feature type="region of interest" description="Disordered" evidence="2">
    <location>
        <begin position="413"/>
        <end position="449"/>
    </location>
</feature>
<sequence>MPSLHDRHVYIDTGYDRQEHDFYENLFMSEKIVDGHVKLALPTVESSEDEEEAWSKWEAANHRRYQHEKELARRSGRSPSGSSSKSPSMSGILRQKKRPESPVGRRGPRARNDPSYAALLDRRDQNTRKVWEAKMKAGDDDEETTRGRSPGKLGSKTKTPSKAFDSSDDENYPSAGGSGSGSRGRSRQRGGIVREALAAQLAESRQHLATTGGYSPTDLAPRLAGAVPAPSPRRRPSSAPRSNASPGSSLVVPRATYSRDYSQSPGRRSSDGTCVPEDDEIAFGRHATFEGRAARERRREALGIPKPSRRPSNATTTFDPPRLHTASRPREREENRAAEEEAWRRRAMVDYVVRTAVGYGVDGEPRATHWDDPMLAAAEQAAANVREATGDEDAARAAARRAAAAAAALVNAAGGGHSPTTRHVSRHAAPRLALPPPADDGSDDSGSEYGDFERELAIAGGQRGALAVSAARKPPAAHPRVEPRRHSRQNSRPSSASRQNSRPSSAGRFLRSGKGGAGMSRGRSVAAMEEEVDPAHAARLRESLENANGIAQARALAEKAEREARVGMAAVAARHRAAERAERSLRSSPVKSAVKQALGARLAESRRYVAAHKTPARSRLEDRPDFDLNFTARRSEETPGREAFSPIAVRYPDGSPGASFNVADEAAAARARARELALEAAAAAEAAEAANRRLAAAEMSVVRVRNKRVPVFDPRTRYRGTPGGTPGGGGSAGKRHGLSLVRESLGSFL</sequence>
<dbReference type="EMBL" id="CP001329">
    <property type="protein sequence ID" value="ACO65897.1"/>
    <property type="molecule type" value="Genomic_DNA"/>
</dbReference>
<gene>
    <name evidence="3" type="ORF">MICPUN_61408</name>
</gene>
<protein>
    <submittedName>
        <fullName evidence="3">Uncharacterized protein</fullName>
    </submittedName>
</protein>
<proteinExistence type="predicted"/>
<dbReference type="KEGG" id="mis:MICPUN_61408"/>
<dbReference type="Proteomes" id="UP000002009">
    <property type="component" value="Chromosome 9"/>
</dbReference>
<dbReference type="InParanoid" id="C1ECG3"/>
<reference evidence="3 4" key="1">
    <citation type="journal article" date="2009" name="Science">
        <title>Green evolution and dynamic adaptations revealed by genomes of the marine picoeukaryotes Micromonas.</title>
        <authorList>
            <person name="Worden A.Z."/>
            <person name="Lee J.H."/>
            <person name="Mock T."/>
            <person name="Rouze P."/>
            <person name="Simmons M.P."/>
            <person name="Aerts A.L."/>
            <person name="Allen A.E."/>
            <person name="Cuvelier M.L."/>
            <person name="Derelle E."/>
            <person name="Everett M.V."/>
            <person name="Foulon E."/>
            <person name="Grimwood J."/>
            <person name="Gundlach H."/>
            <person name="Henrissat B."/>
            <person name="Napoli C."/>
            <person name="McDonald S.M."/>
            <person name="Parker M.S."/>
            <person name="Rombauts S."/>
            <person name="Salamov A."/>
            <person name="Von Dassow P."/>
            <person name="Badger J.H."/>
            <person name="Coutinho P.M."/>
            <person name="Demir E."/>
            <person name="Dubchak I."/>
            <person name="Gentemann C."/>
            <person name="Eikrem W."/>
            <person name="Gready J.E."/>
            <person name="John U."/>
            <person name="Lanier W."/>
            <person name="Lindquist E.A."/>
            <person name="Lucas S."/>
            <person name="Mayer K.F."/>
            <person name="Moreau H."/>
            <person name="Not F."/>
            <person name="Otillar R."/>
            <person name="Panaud O."/>
            <person name="Pangilinan J."/>
            <person name="Paulsen I."/>
            <person name="Piegu B."/>
            <person name="Poliakov A."/>
            <person name="Robbens S."/>
            <person name="Schmutz J."/>
            <person name="Toulza E."/>
            <person name="Wyss T."/>
            <person name="Zelensky A."/>
            <person name="Zhou K."/>
            <person name="Armbrust E.V."/>
            <person name="Bhattacharya D."/>
            <person name="Goodenough U.W."/>
            <person name="Van de Peer Y."/>
            <person name="Grigoriev I.V."/>
        </authorList>
    </citation>
    <scope>NUCLEOTIDE SEQUENCE [LARGE SCALE GENOMIC DNA]</scope>
    <source>
        <strain evidence="4">RCC299 / NOUM17</strain>
    </source>
</reference>
<name>C1ECG3_MICCC</name>
<dbReference type="RefSeq" id="XP_002504639.1">
    <property type="nucleotide sequence ID" value="XM_002504593.1"/>
</dbReference>
<evidence type="ECO:0000313" key="3">
    <source>
        <dbReference type="EMBL" id="ACO65897.1"/>
    </source>
</evidence>
<accession>C1ECG3</accession>
<feature type="compositionally biased region" description="Basic and acidic residues" evidence="2">
    <location>
        <begin position="62"/>
        <end position="73"/>
    </location>
</feature>
<feature type="compositionally biased region" description="Low complexity" evidence="2">
    <location>
        <begin position="490"/>
        <end position="506"/>
    </location>
</feature>
<feature type="compositionally biased region" description="Basic and acidic residues" evidence="2">
    <location>
        <begin position="328"/>
        <end position="341"/>
    </location>
</feature>
<dbReference type="AlphaFoldDB" id="C1ECG3"/>
<dbReference type="GeneID" id="8246186"/>
<feature type="compositionally biased region" description="Low complexity" evidence="2">
    <location>
        <begin position="237"/>
        <end position="249"/>
    </location>
</feature>
<feature type="compositionally biased region" description="Low complexity" evidence="2">
    <location>
        <begin position="77"/>
        <end position="91"/>
    </location>
</feature>